<evidence type="ECO:0000313" key="3">
    <source>
        <dbReference type="EMBL" id="KAA5539666.1"/>
    </source>
</evidence>
<dbReference type="InterPro" id="IPR011006">
    <property type="entry name" value="CheY-like_superfamily"/>
</dbReference>
<dbReference type="PANTHER" id="PTHR44520:SF2">
    <property type="entry name" value="RESPONSE REGULATOR RCP1"/>
    <property type="match status" value="1"/>
</dbReference>
<dbReference type="PANTHER" id="PTHR44520">
    <property type="entry name" value="RESPONSE REGULATOR RCP1-RELATED"/>
    <property type="match status" value="1"/>
</dbReference>
<feature type="modified residue" description="4-aspartylphosphate" evidence="1">
    <location>
        <position position="76"/>
    </location>
</feature>
<dbReference type="Proteomes" id="UP000323426">
    <property type="component" value="Unassembled WGS sequence"/>
</dbReference>
<dbReference type="SUPFAM" id="SSF52172">
    <property type="entry name" value="CheY-like"/>
    <property type="match status" value="1"/>
</dbReference>
<dbReference type="CDD" id="cd17546">
    <property type="entry name" value="REC_hyHK_CKI1_RcsC-like"/>
    <property type="match status" value="1"/>
</dbReference>
<dbReference type="InterPro" id="IPR001789">
    <property type="entry name" value="Sig_transdc_resp-reg_receiver"/>
</dbReference>
<proteinExistence type="predicted"/>
<evidence type="ECO:0000313" key="4">
    <source>
        <dbReference type="Proteomes" id="UP000323426"/>
    </source>
</evidence>
<dbReference type="RefSeq" id="WP_150092863.1">
    <property type="nucleotide sequence ID" value="NZ_VWSF01000031.1"/>
</dbReference>
<sequence length="142" mass="15971">MEDQSAAKANSAGIPPIDTILVVDDDESYRFLVKRFLLRSGFDQQIITAHNGWEALQKLQTMAAHGDKLPEFIFLDINMPVMDGFEFLEAVTQLSQLNLSQTKIYMCSSSRLAKDKEQAYLYPIAGFLTKPLTLEVLKSILV</sequence>
<keyword evidence="4" id="KW-1185">Reference proteome</keyword>
<protein>
    <submittedName>
        <fullName evidence="3">Response regulator</fullName>
    </submittedName>
</protein>
<comment type="caution">
    <text evidence="3">The sequence shown here is derived from an EMBL/GenBank/DDBJ whole genome shotgun (WGS) entry which is preliminary data.</text>
</comment>
<dbReference type="PROSITE" id="PS50110">
    <property type="entry name" value="RESPONSE_REGULATORY"/>
    <property type="match status" value="1"/>
</dbReference>
<reference evidence="3 4" key="1">
    <citation type="submission" date="2019-09" db="EMBL/GenBank/DDBJ databases">
        <title>Genome sequence and assembly of Adhaeribacter sp.</title>
        <authorList>
            <person name="Chhetri G."/>
        </authorList>
    </citation>
    <scope>NUCLEOTIDE SEQUENCE [LARGE SCALE GENOMIC DNA]</scope>
    <source>
        <strain evidence="3 4">DK36</strain>
    </source>
</reference>
<dbReference type="EMBL" id="VWSF01000031">
    <property type="protein sequence ID" value="KAA5539666.1"/>
    <property type="molecule type" value="Genomic_DNA"/>
</dbReference>
<name>A0A5M6CXK3_9BACT</name>
<dbReference type="GO" id="GO:0000160">
    <property type="term" value="P:phosphorelay signal transduction system"/>
    <property type="evidence" value="ECO:0007669"/>
    <property type="project" value="InterPro"/>
</dbReference>
<dbReference type="Gene3D" id="3.40.50.2300">
    <property type="match status" value="1"/>
</dbReference>
<dbReference type="AlphaFoldDB" id="A0A5M6CXK3"/>
<evidence type="ECO:0000256" key="1">
    <source>
        <dbReference type="PROSITE-ProRule" id="PRU00169"/>
    </source>
</evidence>
<accession>A0A5M6CXK3</accession>
<keyword evidence="1" id="KW-0597">Phosphoprotein</keyword>
<dbReference type="SMART" id="SM00448">
    <property type="entry name" value="REC"/>
    <property type="match status" value="1"/>
</dbReference>
<evidence type="ECO:0000259" key="2">
    <source>
        <dbReference type="PROSITE" id="PS50110"/>
    </source>
</evidence>
<gene>
    <name evidence="3" type="ORF">F0145_24065</name>
</gene>
<organism evidence="3 4">
    <name type="scientific">Adhaeribacter rhizoryzae</name>
    <dbReference type="NCBI Taxonomy" id="2607907"/>
    <lineage>
        <taxon>Bacteria</taxon>
        <taxon>Pseudomonadati</taxon>
        <taxon>Bacteroidota</taxon>
        <taxon>Cytophagia</taxon>
        <taxon>Cytophagales</taxon>
        <taxon>Hymenobacteraceae</taxon>
        <taxon>Adhaeribacter</taxon>
    </lineage>
</organism>
<dbReference type="InterPro" id="IPR052893">
    <property type="entry name" value="TCS_response_regulator"/>
</dbReference>
<feature type="domain" description="Response regulatory" evidence="2">
    <location>
        <begin position="19"/>
        <end position="142"/>
    </location>
</feature>
<dbReference type="Pfam" id="PF00072">
    <property type="entry name" value="Response_reg"/>
    <property type="match status" value="1"/>
</dbReference>